<evidence type="ECO:0000313" key="2">
    <source>
        <dbReference type="EMBL" id="PZG14389.1"/>
    </source>
</evidence>
<evidence type="ECO:0000256" key="1">
    <source>
        <dbReference type="SAM" id="SignalP"/>
    </source>
</evidence>
<feature type="non-terminal residue" evidence="2">
    <location>
        <position position="168"/>
    </location>
</feature>
<keyword evidence="1" id="KW-0732">Signal</keyword>
<name>A0A2W2EBZ0_9ACTN</name>
<protein>
    <submittedName>
        <fullName evidence="2">Uncharacterized protein</fullName>
    </submittedName>
</protein>
<evidence type="ECO:0000313" key="3">
    <source>
        <dbReference type="Proteomes" id="UP000248924"/>
    </source>
</evidence>
<proteinExistence type="predicted"/>
<reference evidence="2 3" key="1">
    <citation type="submission" date="2018-01" db="EMBL/GenBank/DDBJ databases">
        <title>Draft genome sequence of Jishengella sp. NA12.</title>
        <authorList>
            <person name="Sahin N."/>
            <person name="Ay H."/>
            <person name="Saygin H."/>
        </authorList>
    </citation>
    <scope>NUCLEOTIDE SEQUENCE [LARGE SCALE GENOMIC DNA]</scope>
    <source>
        <strain evidence="2 3">NA12</strain>
    </source>
</reference>
<feature type="chain" id="PRO_5016010975" evidence="1">
    <location>
        <begin position="27"/>
        <end position="168"/>
    </location>
</feature>
<dbReference type="Proteomes" id="UP000248924">
    <property type="component" value="Unassembled WGS sequence"/>
</dbReference>
<organism evidence="2 3">
    <name type="scientific">Micromonospora craterilacus</name>
    <dbReference type="NCBI Taxonomy" id="1655439"/>
    <lineage>
        <taxon>Bacteria</taxon>
        <taxon>Bacillati</taxon>
        <taxon>Actinomycetota</taxon>
        <taxon>Actinomycetes</taxon>
        <taxon>Micromonosporales</taxon>
        <taxon>Micromonosporaceae</taxon>
        <taxon>Micromonospora</taxon>
    </lineage>
</organism>
<keyword evidence="3" id="KW-1185">Reference proteome</keyword>
<accession>A0A2W2EBZ0</accession>
<dbReference type="EMBL" id="POTY01000150">
    <property type="protein sequence ID" value="PZG14389.1"/>
    <property type="molecule type" value="Genomic_DNA"/>
</dbReference>
<dbReference type="AlphaFoldDB" id="A0A2W2EBZ0"/>
<gene>
    <name evidence="2" type="ORF">C1I95_21895</name>
</gene>
<comment type="caution">
    <text evidence="2">The sequence shown here is derived from an EMBL/GenBank/DDBJ whole genome shotgun (WGS) entry which is preliminary data.</text>
</comment>
<feature type="signal peptide" evidence="1">
    <location>
        <begin position="1"/>
        <end position="26"/>
    </location>
</feature>
<sequence>MKLLRTATVLLLAAAIGLAIPAPARAGGWATTLLDPLPARFEPGITYTVGYWVLQHGSHPYSGVLGTTALRLTDDAGKVATYPGKALPEAGHYAVAVVFGHSGTWRLSSVQGVFADYEIGEVAVPGGLTVRPTPTPMVWNQGEEDFWGVVRPPLGADAKPAGNAAGPT</sequence>